<evidence type="ECO:0000256" key="2">
    <source>
        <dbReference type="ARBA" id="ARBA00022898"/>
    </source>
</evidence>
<dbReference type="Gene3D" id="3.90.1150.10">
    <property type="entry name" value="Aspartate Aminotransferase, domain 1"/>
    <property type="match status" value="1"/>
</dbReference>
<dbReference type="InterPro" id="IPR004147">
    <property type="entry name" value="ABC1_dom"/>
</dbReference>
<accession>A0A290ZGT1</accession>
<dbReference type="InterPro" id="IPR000719">
    <property type="entry name" value="Prot_kinase_dom"/>
</dbReference>
<protein>
    <submittedName>
        <fullName evidence="4">Aminotransferase</fullName>
    </submittedName>
</protein>
<dbReference type="InterPro" id="IPR049704">
    <property type="entry name" value="Aminotrans_3_PPA_site"/>
</dbReference>
<keyword evidence="4" id="KW-0808">Transferase</keyword>
<keyword evidence="2" id="KW-0663">Pyridoxal phosphate</keyword>
<dbReference type="CDD" id="cd05121">
    <property type="entry name" value="ABC1_ADCK3-like"/>
    <property type="match status" value="1"/>
</dbReference>
<reference evidence="4" key="1">
    <citation type="submission" date="2017-09" db="EMBL/GenBank/DDBJ databases">
        <title>Complete Genome Sequence of ansamitocin-producing Bacterium Actinosynnema pretiosum X47.</title>
        <authorList>
            <person name="Cao G."/>
            <person name="Zong G."/>
            <person name="Zhong C."/>
            <person name="Fu J."/>
        </authorList>
    </citation>
    <scope>NUCLEOTIDE SEQUENCE [LARGE SCALE GENOMIC DNA]</scope>
    <source>
        <strain evidence="4">X47</strain>
    </source>
</reference>
<dbReference type="AlphaFoldDB" id="A0A290ZGT1"/>
<dbReference type="PROSITE" id="PS50011">
    <property type="entry name" value="PROTEIN_KINASE_DOM"/>
    <property type="match status" value="1"/>
</dbReference>
<dbReference type="InterPro" id="IPR015422">
    <property type="entry name" value="PyrdxlP-dep_Trfase_small"/>
</dbReference>
<comment type="cofactor">
    <cofactor evidence="1">
        <name>pyridoxal 5'-phosphate</name>
        <dbReference type="ChEBI" id="CHEBI:597326"/>
    </cofactor>
</comment>
<keyword evidence="5" id="KW-1185">Reference proteome</keyword>
<dbReference type="KEGG" id="apre:CNX65_15855"/>
<dbReference type="Proteomes" id="UP000218505">
    <property type="component" value="Chromosome"/>
</dbReference>
<evidence type="ECO:0000313" key="4">
    <source>
        <dbReference type="EMBL" id="ATE58193.1"/>
    </source>
</evidence>
<dbReference type="InterPro" id="IPR005814">
    <property type="entry name" value="Aminotrans_3"/>
</dbReference>
<dbReference type="GO" id="GO:0005524">
    <property type="term" value="F:ATP binding"/>
    <property type="evidence" value="ECO:0007669"/>
    <property type="project" value="InterPro"/>
</dbReference>
<dbReference type="InterPro" id="IPR015424">
    <property type="entry name" value="PyrdxlP-dep_Trfase"/>
</dbReference>
<dbReference type="Pfam" id="PF03109">
    <property type="entry name" value="ABC1"/>
    <property type="match status" value="1"/>
</dbReference>
<dbReference type="Pfam" id="PF00202">
    <property type="entry name" value="Aminotran_3"/>
    <property type="match status" value="1"/>
</dbReference>
<dbReference type="InterPro" id="IPR011009">
    <property type="entry name" value="Kinase-like_dom_sf"/>
</dbReference>
<dbReference type="CDD" id="cd00610">
    <property type="entry name" value="OAT_like"/>
    <property type="match status" value="1"/>
</dbReference>
<gene>
    <name evidence="4" type="ORF">CNX65_15855</name>
</gene>
<dbReference type="Gene3D" id="3.40.640.10">
    <property type="entry name" value="Type I PLP-dependent aspartate aminotransferase-like (Major domain)"/>
    <property type="match status" value="1"/>
</dbReference>
<dbReference type="PANTHER" id="PTHR43713">
    <property type="entry name" value="GLUTAMATE-1-SEMIALDEHYDE 2,1-AMINOMUTASE"/>
    <property type="match status" value="1"/>
</dbReference>
<dbReference type="EMBL" id="CP023445">
    <property type="protein sequence ID" value="ATE58193.1"/>
    <property type="molecule type" value="Genomic_DNA"/>
</dbReference>
<evidence type="ECO:0000259" key="3">
    <source>
        <dbReference type="PROSITE" id="PS50011"/>
    </source>
</evidence>
<dbReference type="GO" id="GO:0004672">
    <property type="term" value="F:protein kinase activity"/>
    <property type="evidence" value="ECO:0007669"/>
    <property type="project" value="InterPro"/>
</dbReference>
<dbReference type="SUPFAM" id="SSF53383">
    <property type="entry name" value="PLP-dependent transferases"/>
    <property type="match status" value="1"/>
</dbReference>
<proteinExistence type="predicted"/>
<keyword evidence="4" id="KW-0032">Aminotransferase</keyword>
<evidence type="ECO:0000313" key="5">
    <source>
        <dbReference type="Proteomes" id="UP000218505"/>
    </source>
</evidence>
<dbReference type="Gene3D" id="1.10.510.10">
    <property type="entry name" value="Transferase(Phosphotransferase) domain 1"/>
    <property type="match status" value="1"/>
</dbReference>
<sequence length="878" mass="96380">MLAHLARAVAALALEAARHLLLPWLRDRGRGRGGPDGQRRRARAALAFLVRMGPIYIKLGQIAATRSDLLPPEWTDTLRALQDRAPHMPPGPTRRALERELGGRLDEVFRDLDPRPIASASVAQVHVAHLHDGRKVAVKLVKDGVPEEILRSLRALGSLVRAAHLLVPRLRHLDLPHRFDEVARLLLPQADMRREARQQQRVRADFAGHPHVRVPEVVPELVTARVLVMEHVDGIPGRDAHLVDLPRAQLARRLQDAVYTMLYMHGLSHGDPHPGNVLFTPSGELVLLDYGVTAELTEDEKWGLSSFYYACTRKEWALAVDRFTRHFVHVGPDLAARRAGYERRMAEVLRHHFDTSASRWSTVAYFADVNEVLRAHGCRYTTTFTKVELVFLSCEGFAGQIDPDIDIWANARRFTDRYSPYTSAEVEERFAEDFAVRAPTSLRLRERARSTLVAPTHVDRYFFPSAFPVFVREASGGRVRDFDGNEYVDLCGGYGPHLLGYGHPDVVAAVTEGVRRGQVNGVGNLPEVELAELLVDALPGAERAVLCNSGSEAVLLAVRMCRGARGRAKVAKFEGHYHGLTDQGLVSSWFRFAGERDRPEPVAGSHGADPAAVAGTLVLQYGDVPGLERLREHADELACVLLEPMPTSVVALDAPFLVALRRVCDETGVPLVFDEVVSGFRVAYGGVQSVVGVRPDLTCLGKVIGGGLPCGAVVGRAGLVDVARSTRDPFQDYERKVFAGGTLSGNSLSCAAGAAVLRRLRADPDVYARLEAGTDRLAGALREAAGQRGIACRVSARGSIFSLTFSHRPARLYRDRLTGSDFKATIALAYYMRRHGVHLPELHAFLISAAHTAEDLELVAAAFAESLDEMTVDGFFTA</sequence>
<feature type="domain" description="Protein kinase" evidence="3">
    <location>
        <begin position="94"/>
        <end position="488"/>
    </location>
</feature>
<dbReference type="InterPro" id="IPR015421">
    <property type="entry name" value="PyrdxlP-dep_Trfase_major"/>
</dbReference>
<organism evidence="4 5">
    <name type="scientific">Actinosynnema pretiosum</name>
    <dbReference type="NCBI Taxonomy" id="42197"/>
    <lineage>
        <taxon>Bacteria</taxon>
        <taxon>Bacillati</taxon>
        <taxon>Actinomycetota</taxon>
        <taxon>Actinomycetes</taxon>
        <taxon>Pseudonocardiales</taxon>
        <taxon>Pseudonocardiaceae</taxon>
        <taxon>Actinosynnema</taxon>
    </lineage>
</organism>
<dbReference type="GO" id="GO:0030170">
    <property type="term" value="F:pyridoxal phosphate binding"/>
    <property type="evidence" value="ECO:0007669"/>
    <property type="project" value="InterPro"/>
</dbReference>
<name>A0A290ZGT1_9PSEU</name>
<dbReference type="PROSITE" id="PS00600">
    <property type="entry name" value="AA_TRANSFER_CLASS_3"/>
    <property type="match status" value="1"/>
</dbReference>
<dbReference type="GO" id="GO:0008483">
    <property type="term" value="F:transaminase activity"/>
    <property type="evidence" value="ECO:0007669"/>
    <property type="project" value="UniProtKB-KW"/>
</dbReference>
<dbReference type="SUPFAM" id="SSF56112">
    <property type="entry name" value="Protein kinase-like (PK-like)"/>
    <property type="match status" value="1"/>
</dbReference>
<dbReference type="PANTHER" id="PTHR43713:SF3">
    <property type="entry name" value="GLUTAMATE-1-SEMIALDEHYDE 2,1-AMINOMUTASE 1, CHLOROPLASTIC-RELATED"/>
    <property type="match status" value="1"/>
</dbReference>
<evidence type="ECO:0000256" key="1">
    <source>
        <dbReference type="ARBA" id="ARBA00001933"/>
    </source>
</evidence>